<comment type="caution">
    <text evidence="1">The sequence shown here is derived from an EMBL/GenBank/DDBJ whole genome shotgun (WGS) entry which is preliminary data.</text>
</comment>
<dbReference type="Proteomes" id="UP000185829">
    <property type="component" value="Unassembled WGS sequence"/>
</dbReference>
<accession>A0A9X8RDV1</accession>
<protein>
    <submittedName>
        <fullName evidence="1">Uncharacterized protein</fullName>
    </submittedName>
</protein>
<evidence type="ECO:0000313" key="1">
    <source>
        <dbReference type="EMBL" id="SIS03615.1"/>
    </source>
</evidence>
<name>A0A9X8RDV1_9BACI</name>
<sequence length="91" mass="10811">MCQAHLVLWKVGIVIYMDVFYTMGNNLGVSTEQYRANKIGGYITKIEVGWNIEIPFCYMGKAYLEEVNTKRKVFFRSVFRNLKYNRNEERI</sequence>
<dbReference type="EMBL" id="FTMX01000010">
    <property type="protein sequence ID" value="SIS03615.1"/>
    <property type="molecule type" value="Genomic_DNA"/>
</dbReference>
<dbReference type="AlphaFoldDB" id="A0A9X8RDV1"/>
<gene>
    <name evidence="1" type="ORF">SAMN05878482_11030</name>
</gene>
<organism evidence="1 2">
    <name type="scientific">Peribacillus simplex</name>
    <dbReference type="NCBI Taxonomy" id="1478"/>
    <lineage>
        <taxon>Bacteria</taxon>
        <taxon>Bacillati</taxon>
        <taxon>Bacillota</taxon>
        <taxon>Bacilli</taxon>
        <taxon>Bacillales</taxon>
        <taxon>Bacillaceae</taxon>
        <taxon>Peribacillus</taxon>
    </lineage>
</organism>
<proteinExistence type="predicted"/>
<evidence type="ECO:0000313" key="2">
    <source>
        <dbReference type="Proteomes" id="UP000185829"/>
    </source>
</evidence>
<reference evidence="1 2" key="1">
    <citation type="submission" date="2017-01" db="EMBL/GenBank/DDBJ databases">
        <authorList>
            <person name="Varghese N."/>
            <person name="Submissions S."/>
        </authorList>
    </citation>
    <scope>NUCLEOTIDE SEQUENCE [LARGE SCALE GENOMIC DNA]</scope>
    <source>
        <strain evidence="1 2">RUG2-6</strain>
    </source>
</reference>